<evidence type="ECO:0000256" key="3">
    <source>
        <dbReference type="ARBA" id="ARBA00022527"/>
    </source>
</evidence>
<feature type="domain" description="Protein kinase" evidence="12">
    <location>
        <begin position="4"/>
        <end position="259"/>
    </location>
</feature>
<dbReference type="PROSITE" id="PS00108">
    <property type="entry name" value="PROTEIN_KINASE_ST"/>
    <property type="match status" value="1"/>
</dbReference>
<dbReference type="PANTHER" id="PTHR44899:SF3">
    <property type="entry name" value="SERINE_THREONINE-PROTEIN KINASE NEK1"/>
    <property type="match status" value="1"/>
</dbReference>
<evidence type="ECO:0000256" key="5">
    <source>
        <dbReference type="ARBA" id="ARBA00022741"/>
    </source>
</evidence>
<keyword evidence="4" id="KW-0808">Transferase</keyword>
<keyword evidence="5 10" id="KW-0547">Nucleotide-binding</keyword>
<keyword evidence="7 10" id="KW-0067">ATP-binding</keyword>
<dbReference type="SUPFAM" id="SSF56112">
    <property type="entry name" value="Protein kinase-like (PK-like)"/>
    <property type="match status" value="1"/>
</dbReference>
<dbReference type="RefSeq" id="XP_017768234.1">
    <property type="nucleotide sequence ID" value="XM_017912745.1"/>
</dbReference>
<dbReference type="InterPro" id="IPR000719">
    <property type="entry name" value="Prot_kinase_dom"/>
</dbReference>
<dbReference type="EC" id="2.7.11.1" evidence="2"/>
<reference evidence="14" key="1">
    <citation type="submission" date="2025-08" db="UniProtKB">
        <authorList>
            <consortium name="RefSeq"/>
        </authorList>
    </citation>
    <scope>IDENTIFICATION</scope>
    <source>
        <tissue evidence="14">Whole Larva</tissue>
    </source>
</reference>
<sequence>METYNKLKQLGKGTFGTVYLCERIHNKLKIVVKEINGDLDNKQVEVAKNEVAVLKALNHPNVIQYYDSYLKNGTFFIVMEYAKHGNLYELINRSKPNFIEKDKILSIFVQTLMGLDHIHSKSIIHRDMKCENVLLTGINGDIVKIGDFGISKILEMNYGKTNTIIGTTNYLAPEICDGQPYDTKSDIWSLGCILYELCALERLYSGSMSSVIVAIKAGRRKRINVDILGSELQRIIDSMVEVNPALRPTTTALLAHSFIYPITHTLMLSLGNIPSA</sequence>
<keyword evidence="6" id="KW-0418">Kinase</keyword>
<evidence type="ECO:0000256" key="2">
    <source>
        <dbReference type="ARBA" id="ARBA00012513"/>
    </source>
</evidence>
<accession>A0ABM1M0Y4</accession>
<dbReference type="InterPro" id="IPR051131">
    <property type="entry name" value="NEK_Ser/Thr_kinase_NIMA"/>
</dbReference>
<evidence type="ECO:0000256" key="10">
    <source>
        <dbReference type="PROSITE-ProRule" id="PRU10141"/>
    </source>
</evidence>
<evidence type="ECO:0000259" key="12">
    <source>
        <dbReference type="PROSITE" id="PS50011"/>
    </source>
</evidence>
<dbReference type="PROSITE" id="PS00107">
    <property type="entry name" value="PROTEIN_KINASE_ATP"/>
    <property type="match status" value="1"/>
</dbReference>
<dbReference type="PANTHER" id="PTHR44899">
    <property type="entry name" value="CAMK FAMILY PROTEIN KINASE"/>
    <property type="match status" value="1"/>
</dbReference>
<comment type="similarity">
    <text evidence="1">Belongs to the protein kinase superfamily. NEK Ser/Thr protein kinase family. NIMA subfamily.</text>
</comment>
<dbReference type="PROSITE" id="PS50011">
    <property type="entry name" value="PROTEIN_KINASE_DOM"/>
    <property type="match status" value="1"/>
</dbReference>
<gene>
    <name evidence="14" type="primary">LOC108556571</name>
</gene>
<evidence type="ECO:0000256" key="6">
    <source>
        <dbReference type="ARBA" id="ARBA00022777"/>
    </source>
</evidence>
<evidence type="ECO:0000256" key="8">
    <source>
        <dbReference type="ARBA" id="ARBA00047899"/>
    </source>
</evidence>
<dbReference type="InterPro" id="IPR011009">
    <property type="entry name" value="Kinase-like_dom_sf"/>
</dbReference>
<evidence type="ECO:0000313" key="14">
    <source>
        <dbReference type="RefSeq" id="XP_017768234.1"/>
    </source>
</evidence>
<evidence type="ECO:0000256" key="9">
    <source>
        <dbReference type="ARBA" id="ARBA00048679"/>
    </source>
</evidence>
<keyword evidence="13" id="KW-1185">Reference proteome</keyword>
<comment type="catalytic activity">
    <reaction evidence="8">
        <text>L-threonyl-[protein] + ATP = O-phospho-L-threonyl-[protein] + ADP + H(+)</text>
        <dbReference type="Rhea" id="RHEA:46608"/>
        <dbReference type="Rhea" id="RHEA-COMP:11060"/>
        <dbReference type="Rhea" id="RHEA-COMP:11605"/>
        <dbReference type="ChEBI" id="CHEBI:15378"/>
        <dbReference type="ChEBI" id="CHEBI:30013"/>
        <dbReference type="ChEBI" id="CHEBI:30616"/>
        <dbReference type="ChEBI" id="CHEBI:61977"/>
        <dbReference type="ChEBI" id="CHEBI:456216"/>
        <dbReference type="EC" id="2.7.11.1"/>
    </reaction>
</comment>
<evidence type="ECO:0000256" key="11">
    <source>
        <dbReference type="RuleBase" id="RU000304"/>
    </source>
</evidence>
<name>A0ABM1M0Y4_NICVS</name>
<comment type="catalytic activity">
    <reaction evidence="9">
        <text>L-seryl-[protein] + ATP = O-phospho-L-seryl-[protein] + ADP + H(+)</text>
        <dbReference type="Rhea" id="RHEA:17989"/>
        <dbReference type="Rhea" id="RHEA-COMP:9863"/>
        <dbReference type="Rhea" id="RHEA-COMP:11604"/>
        <dbReference type="ChEBI" id="CHEBI:15378"/>
        <dbReference type="ChEBI" id="CHEBI:29999"/>
        <dbReference type="ChEBI" id="CHEBI:30616"/>
        <dbReference type="ChEBI" id="CHEBI:83421"/>
        <dbReference type="ChEBI" id="CHEBI:456216"/>
        <dbReference type="EC" id="2.7.11.1"/>
    </reaction>
</comment>
<proteinExistence type="inferred from homology"/>
<feature type="binding site" evidence="10">
    <location>
        <position position="33"/>
    </location>
    <ligand>
        <name>ATP</name>
        <dbReference type="ChEBI" id="CHEBI:30616"/>
    </ligand>
</feature>
<evidence type="ECO:0000256" key="4">
    <source>
        <dbReference type="ARBA" id="ARBA00022679"/>
    </source>
</evidence>
<dbReference type="InterPro" id="IPR017441">
    <property type="entry name" value="Protein_kinase_ATP_BS"/>
</dbReference>
<dbReference type="PIRSF" id="PIRSF000654">
    <property type="entry name" value="Integrin-linked_kinase"/>
    <property type="match status" value="1"/>
</dbReference>
<dbReference type="SMART" id="SM00220">
    <property type="entry name" value="S_TKc"/>
    <property type="match status" value="1"/>
</dbReference>
<organism evidence="13 14">
    <name type="scientific">Nicrophorus vespilloides</name>
    <name type="common">Boreal carrion beetle</name>
    <dbReference type="NCBI Taxonomy" id="110193"/>
    <lineage>
        <taxon>Eukaryota</taxon>
        <taxon>Metazoa</taxon>
        <taxon>Ecdysozoa</taxon>
        <taxon>Arthropoda</taxon>
        <taxon>Hexapoda</taxon>
        <taxon>Insecta</taxon>
        <taxon>Pterygota</taxon>
        <taxon>Neoptera</taxon>
        <taxon>Endopterygota</taxon>
        <taxon>Coleoptera</taxon>
        <taxon>Polyphaga</taxon>
        <taxon>Staphyliniformia</taxon>
        <taxon>Silphidae</taxon>
        <taxon>Nicrophorinae</taxon>
        <taxon>Nicrophorus</taxon>
    </lineage>
</organism>
<dbReference type="Gene3D" id="1.10.510.10">
    <property type="entry name" value="Transferase(Phosphotransferase) domain 1"/>
    <property type="match status" value="1"/>
</dbReference>
<dbReference type="GeneID" id="108556571"/>
<dbReference type="InterPro" id="IPR008271">
    <property type="entry name" value="Ser/Thr_kinase_AS"/>
</dbReference>
<protein>
    <recommendedName>
        <fullName evidence="2">non-specific serine/threonine protein kinase</fullName>
        <ecNumber evidence="2">2.7.11.1</ecNumber>
    </recommendedName>
</protein>
<evidence type="ECO:0000256" key="1">
    <source>
        <dbReference type="ARBA" id="ARBA00010886"/>
    </source>
</evidence>
<evidence type="ECO:0000313" key="13">
    <source>
        <dbReference type="Proteomes" id="UP000695000"/>
    </source>
</evidence>
<dbReference type="Proteomes" id="UP000695000">
    <property type="component" value="Unplaced"/>
</dbReference>
<keyword evidence="3 11" id="KW-0723">Serine/threonine-protein kinase</keyword>
<evidence type="ECO:0000256" key="7">
    <source>
        <dbReference type="ARBA" id="ARBA00022840"/>
    </source>
</evidence>
<dbReference type="Pfam" id="PF00069">
    <property type="entry name" value="Pkinase"/>
    <property type="match status" value="1"/>
</dbReference>